<gene>
    <name evidence="1" type="ORF">F2Q69_00038596</name>
</gene>
<proteinExistence type="predicted"/>
<dbReference type="AlphaFoldDB" id="A0A8S9SJJ1"/>
<organism evidence="1 2">
    <name type="scientific">Brassica cretica</name>
    <name type="common">Mustard</name>
    <dbReference type="NCBI Taxonomy" id="69181"/>
    <lineage>
        <taxon>Eukaryota</taxon>
        <taxon>Viridiplantae</taxon>
        <taxon>Streptophyta</taxon>
        <taxon>Embryophyta</taxon>
        <taxon>Tracheophyta</taxon>
        <taxon>Spermatophyta</taxon>
        <taxon>Magnoliopsida</taxon>
        <taxon>eudicotyledons</taxon>
        <taxon>Gunneridae</taxon>
        <taxon>Pentapetalae</taxon>
        <taxon>rosids</taxon>
        <taxon>malvids</taxon>
        <taxon>Brassicales</taxon>
        <taxon>Brassicaceae</taxon>
        <taxon>Brassiceae</taxon>
        <taxon>Brassica</taxon>
    </lineage>
</organism>
<protein>
    <recommendedName>
        <fullName evidence="3">RNase H type-1 domain-containing protein</fullName>
    </recommendedName>
</protein>
<comment type="caution">
    <text evidence="1">The sequence shown here is derived from an EMBL/GenBank/DDBJ whole genome shotgun (WGS) entry which is preliminary data.</text>
</comment>
<reference evidence="1" key="1">
    <citation type="submission" date="2019-12" db="EMBL/GenBank/DDBJ databases">
        <title>Genome sequencing and annotation of Brassica cretica.</title>
        <authorList>
            <person name="Studholme D.J."/>
            <person name="Sarris P."/>
        </authorList>
    </citation>
    <scope>NUCLEOTIDE SEQUENCE</scope>
    <source>
        <strain evidence="1">PFS-109/04</strain>
        <tissue evidence="1">Leaf</tissue>
    </source>
</reference>
<dbReference type="Proteomes" id="UP000712600">
    <property type="component" value="Unassembled WGS sequence"/>
</dbReference>
<evidence type="ECO:0000313" key="1">
    <source>
        <dbReference type="EMBL" id="KAF3600260.1"/>
    </source>
</evidence>
<evidence type="ECO:0000313" key="2">
    <source>
        <dbReference type="Proteomes" id="UP000712600"/>
    </source>
</evidence>
<evidence type="ECO:0008006" key="3">
    <source>
        <dbReference type="Google" id="ProtNLM"/>
    </source>
</evidence>
<sequence length="133" mass="14725">MEFSKSKGLAGGAWVLRNERGVVLSHSRRAFSRIENREEAKFVVAMWALESLRSQSQSKKIFPGELGNLFGAVERPQAWPLVSIPGCANGKGTSGEGLFSLLKVSSTVLRNEGNKEDWGGVWSNDVQEWKPLY</sequence>
<accession>A0A8S9SJJ1</accession>
<name>A0A8S9SJJ1_BRACR</name>
<dbReference type="EMBL" id="QGKX02000004">
    <property type="protein sequence ID" value="KAF3600260.1"/>
    <property type="molecule type" value="Genomic_DNA"/>
</dbReference>